<feature type="active site" description="Charge relay system" evidence="5 6">
    <location>
        <position position="268"/>
    </location>
</feature>
<feature type="domain" description="EGF-like" evidence="9">
    <location>
        <begin position="854"/>
        <end position="865"/>
    </location>
</feature>
<dbReference type="InterPro" id="IPR002049">
    <property type="entry name" value="LE_dom"/>
</dbReference>
<dbReference type="VEuPathDB" id="TrichDB:TRFO_28659"/>
<feature type="transmembrane region" description="Helical" evidence="7">
    <location>
        <begin position="969"/>
        <end position="995"/>
    </location>
</feature>
<dbReference type="GeneID" id="94841011"/>
<dbReference type="PROSITE" id="PS00138">
    <property type="entry name" value="SUBTILASE_SER"/>
    <property type="match status" value="1"/>
</dbReference>
<organism evidence="10 11">
    <name type="scientific">Tritrichomonas foetus</name>
    <dbReference type="NCBI Taxonomy" id="1144522"/>
    <lineage>
        <taxon>Eukaryota</taxon>
        <taxon>Metamonada</taxon>
        <taxon>Parabasalia</taxon>
        <taxon>Tritrichomonadida</taxon>
        <taxon>Tritrichomonadidae</taxon>
        <taxon>Tritrichomonas</taxon>
    </lineage>
</organism>
<keyword evidence="11" id="KW-1185">Reference proteome</keyword>
<dbReference type="SUPFAM" id="SSF52743">
    <property type="entry name" value="Subtilisin-like"/>
    <property type="match status" value="1"/>
</dbReference>
<dbReference type="InterPro" id="IPR034058">
    <property type="entry name" value="TagA/B/C/D_pept_dom"/>
</dbReference>
<evidence type="ECO:0000256" key="5">
    <source>
        <dbReference type="PIRSR" id="PIRSR615500-1"/>
    </source>
</evidence>
<dbReference type="GO" id="GO:0006508">
    <property type="term" value="P:proteolysis"/>
    <property type="evidence" value="ECO:0007669"/>
    <property type="project" value="UniProtKB-KW"/>
</dbReference>
<evidence type="ECO:0000313" key="10">
    <source>
        <dbReference type="EMBL" id="OHT03946.1"/>
    </source>
</evidence>
<dbReference type="Pfam" id="PF00082">
    <property type="entry name" value="Peptidase_S8"/>
    <property type="match status" value="1"/>
</dbReference>
<dbReference type="InterPro" id="IPR015500">
    <property type="entry name" value="Peptidase_S8_subtilisin-rel"/>
</dbReference>
<dbReference type="PANTHER" id="PTHR43399:SF4">
    <property type="entry name" value="CELL WALL-ASSOCIATED PROTEASE"/>
    <property type="match status" value="1"/>
</dbReference>
<dbReference type="PROSITE" id="PS51892">
    <property type="entry name" value="SUBTILASE"/>
    <property type="match status" value="1"/>
</dbReference>
<feature type="active site" description="Charge relay system" evidence="5 6">
    <location>
        <position position="318"/>
    </location>
</feature>
<keyword evidence="3 6" id="KW-0378">Hydrolase</keyword>
<dbReference type="Gene3D" id="2.60.120.380">
    <property type="match status" value="1"/>
</dbReference>
<evidence type="ECO:0000256" key="7">
    <source>
        <dbReference type="SAM" id="Phobius"/>
    </source>
</evidence>
<evidence type="ECO:0000256" key="6">
    <source>
        <dbReference type="PROSITE-ProRule" id="PRU01240"/>
    </source>
</evidence>
<dbReference type="RefSeq" id="XP_068357082.1">
    <property type="nucleotide sequence ID" value="XM_068506307.1"/>
</dbReference>
<dbReference type="Proteomes" id="UP000179807">
    <property type="component" value="Unassembled WGS sequence"/>
</dbReference>
<protein>
    <recommendedName>
        <fullName evidence="9">EGF-like domain-containing protein</fullName>
    </recommendedName>
</protein>
<gene>
    <name evidence="10" type="ORF">TRFO_28659</name>
</gene>
<evidence type="ECO:0000256" key="3">
    <source>
        <dbReference type="ARBA" id="ARBA00022801"/>
    </source>
</evidence>
<dbReference type="PANTHER" id="PTHR43399">
    <property type="entry name" value="SUBTILISIN-RELATED"/>
    <property type="match status" value="1"/>
</dbReference>
<dbReference type="CDD" id="cd04842">
    <property type="entry name" value="Peptidases_S8_Kp43_protease"/>
    <property type="match status" value="1"/>
</dbReference>
<comment type="caution">
    <text evidence="10">The sequence shown here is derived from an EMBL/GenBank/DDBJ whole genome shotgun (WGS) entry which is preliminary data.</text>
</comment>
<dbReference type="OrthoDB" id="206201at2759"/>
<evidence type="ECO:0000259" key="9">
    <source>
        <dbReference type="PROSITE" id="PS00022"/>
    </source>
</evidence>
<proteinExistence type="inferred from homology"/>
<dbReference type="PRINTS" id="PR00723">
    <property type="entry name" value="SUBTILISIN"/>
</dbReference>
<dbReference type="GO" id="GO:0004252">
    <property type="term" value="F:serine-type endopeptidase activity"/>
    <property type="evidence" value="ECO:0007669"/>
    <property type="project" value="UniProtKB-UniRule"/>
</dbReference>
<dbReference type="InterPro" id="IPR000209">
    <property type="entry name" value="Peptidase_S8/S53_dom"/>
</dbReference>
<dbReference type="InterPro" id="IPR051048">
    <property type="entry name" value="Peptidase_S8/S53_subtilisin"/>
</dbReference>
<dbReference type="PROSITE" id="PS00137">
    <property type="entry name" value="SUBTILASE_HIS"/>
    <property type="match status" value="1"/>
</dbReference>
<dbReference type="PROSITE" id="PS00022">
    <property type="entry name" value="EGF_1"/>
    <property type="match status" value="1"/>
</dbReference>
<evidence type="ECO:0000256" key="4">
    <source>
        <dbReference type="ARBA" id="ARBA00022825"/>
    </source>
</evidence>
<keyword evidence="7" id="KW-0472">Membrane</keyword>
<reference evidence="10" key="1">
    <citation type="submission" date="2016-10" db="EMBL/GenBank/DDBJ databases">
        <authorList>
            <person name="Benchimol M."/>
            <person name="Almeida L.G."/>
            <person name="Vasconcelos A.T."/>
            <person name="Perreira-Neves A."/>
            <person name="Rosa I.A."/>
            <person name="Tasca T."/>
            <person name="Bogo M.R."/>
            <person name="de Souza W."/>
        </authorList>
    </citation>
    <scope>NUCLEOTIDE SEQUENCE [LARGE SCALE GENOMIC DNA]</scope>
    <source>
        <strain evidence="10">K</strain>
    </source>
</reference>
<dbReference type="AlphaFoldDB" id="A0A1J4JZ25"/>
<evidence type="ECO:0000256" key="2">
    <source>
        <dbReference type="ARBA" id="ARBA00022670"/>
    </source>
</evidence>
<keyword evidence="8" id="KW-0732">Signal</keyword>
<dbReference type="InterPro" id="IPR023828">
    <property type="entry name" value="Peptidase_S8_Ser-AS"/>
</dbReference>
<name>A0A1J4JZ25_9EUKA</name>
<dbReference type="Gene3D" id="3.40.50.200">
    <property type="entry name" value="Peptidase S8/S53 domain"/>
    <property type="match status" value="2"/>
</dbReference>
<feature type="active site" description="Charge relay system" evidence="5 6">
    <location>
        <position position="616"/>
    </location>
</feature>
<feature type="chain" id="PRO_5012678631" description="EGF-like domain-containing protein" evidence="8">
    <location>
        <begin position="19"/>
        <end position="1040"/>
    </location>
</feature>
<dbReference type="EMBL" id="MLAK01000811">
    <property type="protein sequence ID" value="OHT03946.1"/>
    <property type="molecule type" value="Genomic_DNA"/>
</dbReference>
<keyword evidence="2 6" id="KW-0645">Protease</keyword>
<dbReference type="InterPro" id="IPR036852">
    <property type="entry name" value="Peptidase_S8/S53_dom_sf"/>
</dbReference>
<accession>A0A1J4JZ25</accession>
<comment type="similarity">
    <text evidence="1 6">Belongs to the peptidase S8 family.</text>
</comment>
<keyword evidence="7" id="KW-0812">Transmembrane</keyword>
<dbReference type="CDD" id="cd00055">
    <property type="entry name" value="EGF_Lam"/>
    <property type="match status" value="1"/>
</dbReference>
<sequence>MLLVFLLAYFDVHGLVNSYQNDVTFATMRGNKKINFNSDKFIFQGLDQMKMMKTNEQSDQTKEEKDFREGNEDTARREWCYVKFNESLKNKEKQEILSKIKLKADSINLLTKSVYQLYLTQKQIDYLLDNNILIHSFKPEDKISIKSLSFKKSNRNFHKEHYQYSIMVHETFTIPTNENLYKILSRSSKTSYIVSIQFEKIKEAISYLSELSGVSLISDYIENKINNHFASGFVQKNEQKISENSSYIPRYLNEKGITGKNEVVTIIDDLIDIHHSHFYDEKANITFNTYLPYHRKIVYYKFNGTHSDFQEKLELDSHGTHVAGTVAGNNVCTDEKLKLYDGNAPDAKLAYSGGLNDPTIFSDLIVTMNLTNSKISTNSWSTNENYPIQSYIINMLSVENPDKLFIFAAGNDGNKCPISSVKDPSSSKNAITIGSLNSLYIEETKELYSIQVLEDTNQNSKTDSMKSIISPIKDFIGNFSQFIIVDGESAADICHFFKKERDIILSGANETELENRVIKCLTKDKNISFRSIFIANKSSITPFINKNVKIQHQGEVNSSLYYSKAGYSSTGPTIKGILKPDVMTPGTKITSAKALSKNLKDHGFSDNDYIFMDGTSMATPNAAGAAALIRQYFVEGNWLNKKISLSSIQLRGLMISSSSNFNMQDVSDKQRIINYRTGFGAVDLSTILSFNNTEFGVAMTKTEGNKIESNSHYRTKIRIEKSKYSMKRLSFVLSYLDLETNYDSIIPLLNDLDLVVISPSGKKYLGNDNNYKKQDLTNKTASYLSTNERVLLSNEEIEDGEYTIDIYSNELFNEESIEFSLIVAGPVDNQYLEFKPTKECDCHGSQKCSDSGHCKCDKNHIGNHCQIEITSIKNPANKKFNIAVGASEIKYFYLDAGKIGTIYTKNQHNASEYTSIWVGKECSQQLGSYDANGFIKEGAITVGLDSPVCIALFNNYPMQQTFQFEISKINWVLALQISLIVFLVVFIIVVILSIWCCCHFCKCCASCCPCCSCCQQKQPEFSELTEPLTSCQQFGVENRH</sequence>
<keyword evidence="7" id="KW-1133">Transmembrane helix</keyword>
<keyword evidence="4 6" id="KW-0720">Serine protease</keyword>
<dbReference type="InterPro" id="IPR000742">
    <property type="entry name" value="EGF"/>
</dbReference>
<evidence type="ECO:0000256" key="1">
    <source>
        <dbReference type="ARBA" id="ARBA00011073"/>
    </source>
</evidence>
<dbReference type="InterPro" id="IPR022398">
    <property type="entry name" value="Peptidase_S8_His-AS"/>
</dbReference>
<evidence type="ECO:0000256" key="8">
    <source>
        <dbReference type="SAM" id="SignalP"/>
    </source>
</evidence>
<evidence type="ECO:0000313" key="11">
    <source>
        <dbReference type="Proteomes" id="UP000179807"/>
    </source>
</evidence>
<feature type="signal peptide" evidence="8">
    <location>
        <begin position="1"/>
        <end position="18"/>
    </location>
</feature>